<organism evidence="11 12">
    <name type="scientific">Lactococcus nasutitermitis</name>
    <dbReference type="NCBI Taxonomy" id="1652957"/>
    <lineage>
        <taxon>Bacteria</taxon>
        <taxon>Bacillati</taxon>
        <taxon>Bacillota</taxon>
        <taxon>Bacilli</taxon>
        <taxon>Lactobacillales</taxon>
        <taxon>Streptococcaceae</taxon>
        <taxon>Lactococcus</taxon>
    </lineage>
</organism>
<dbReference type="PIRSF" id="PIRSF500216">
    <property type="entry name" value="DltB"/>
    <property type="match status" value="1"/>
</dbReference>
<evidence type="ECO:0000313" key="12">
    <source>
        <dbReference type="Proteomes" id="UP001595987"/>
    </source>
</evidence>
<feature type="transmembrane region" description="Helical" evidence="10">
    <location>
        <begin position="368"/>
        <end position="390"/>
    </location>
</feature>
<dbReference type="Pfam" id="PF03062">
    <property type="entry name" value="MBOAT"/>
    <property type="match status" value="1"/>
</dbReference>
<dbReference type="NCBIfam" id="TIGR04091">
    <property type="entry name" value="LTA_dltB"/>
    <property type="match status" value="1"/>
</dbReference>
<feature type="transmembrane region" description="Helical" evidence="10">
    <location>
        <begin position="178"/>
        <end position="197"/>
    </location>
</feature>
<keyword evidence="3 9" id="KW-1003">Cell membrane</keyword>
<evidence type="ECO:0000256" key="4">
    <source>
        <dbReference type="ARBA" id="ARBA00022679"/>
    </source>
</evidence>
<evidence type="ECO:0000256" key="3">
    <source>
        <dbReference type="ARBA" id="ARBA00022475"/>
    </source>
</evidence>
<feature type="transmembrane region" description="Helical" evidence="10">
    <location>
        <begin position="327"/>
        <end position="347"/>
    </location>
</feature>
<dbReference type="InterPro" id="IPR004299">
    <property type="entry name" value="MBOAT_fam"/>
</dbReference>
<keyword evidence="8 9" id="KW-0012">Acyltransferase</keyword>
<evidence type="ECO:0000313" key="11">
    <source>
        <dbReference type="EMBL" id="MFC4653315.1"/>
    </source>
</evidence>
<protein>
    <recommendedName>
        <fullName evidence="9">Teichoic acid D-alanyltransferase</fullName>
        <ecNumber evidence="9">2.3.1.-</ecNumber>
    </recommendedName>
</protein>
<dbReference type="PANTHER" id="PTHR13285">
    <property type="entry name" value="ACYLTRANSFERASE"/>
    <property type="match status" value="1"/>
</dbReference>
<dbReference type="EMBL" id="JBHSGD010000010">
    <property type="protein sequence ID" value="MFC4653315.1"/>
    <property type="molecule type" value="Genomic_DNA"/>
</dbReference>
<dbReference type="RefSeq" id="WP_213536495.1">
    <property type="nucleotide sequence ID" value="NZ_BOVQ01000007.1"/>
</dbReference>
<reference evidence="12" key="1">
    <citation type="journal article" date="2019" name="Int. J. Syst. Evol. Microbiol.">
        <title>The Global Catalogue of Microorganisms (GCM) 10K type strain sequencing project: providing services to taxonomists for standard genome sequencing and annotation.</title>
        <authorList>
            <consortium name="The Broad Institute Genomics Platform"/>
            <consortium name="The Broad Institute Genome Sequencing Center for Infectious Disease"/>
            <person name="Wu L."/>
            <person name="Ma J."/>
        </authorList>
    </citation>
    <scope>NUCLEOTIDE SEQUENCE [LARGE SCALE GENOMIC DNA]</scope>
    <source>
        <strain evidence="12">CCUG 63287</strain>
    </source>
</reference>
<dbReference type="PANTHER" id="PTHR13285:SF23">
    <property type="entry name" value="TEICHOIC ACID D-ALANYLTRANSFERASE"/>
    <property type="match status" value="1"/>
</dbReference>
<dbReference type="Proteomes" id="UP001595987">
    <property type="component" value="Unassembled WGS sequence"/>
</dbReference>
<keyword evidence="6 10" id="KW-1133">Transmembrane helix</keyword>
<dbReference type="EC" id="2.3.1.-" evidence="9"/>
<feature type="transmembrane region" description="Helical" evidence="10">
    <location>
        <begin position="140"/>
        <end position="158"/>
    </location>
</feature>
<dbReference type="InterPro" id="IPR024194">
    <property type="entry name" value="Ac/AlaTfrase_AlgI/DltB"/>
</dbReference>
<evidence type="ECO:0000256" key="9">
    <source>
        <dbReference type="PIRNR" id="PIRNR016636"/>
    </source>
</evidence>
<evidence type="ECO:0000256" key="2">
    <source>
        <dbReference type="ARBA" id="ARBA00010323"/>
    </source>
</evidence>
<feature type="transmembrane region" description="Helical" evidence="10">
    <location>
        <begin position="233"/>
        <end position="252"/>
    </location>
</feature>
<evidence type="ECO:0000256" key="5">
    <source>
        <dbReference type="ARBA" id="ARBA00022692"/>
    </source>
</evidence>
<keyword evidence="4 9" id="KW-0808">Transferase</keyword>
<keyword evidence="7 9" id="KW-0472">Membrane</keyword>
<sequence>MAPYSDPFYFVLLGIALIPLVIAHSFGKKWMGYQVVLTIAFLWLTFGGTVSIYALLAFGVFETLLIKAYEHYRKKSNATWVFVIAVLLSIFPLVIVKGTPLLNPAHPESILGFLGISYVTFKTVGVIIETRDGLIKDVPIREFVYFLYFYPTISSGPIDRFRRFRKELEAPLRADYDVLFGKGLFYIFLGFLYNFIIAHEIDNLALHRLAIMATLHPSWLTMIGSMYAYGLYLFFNFAGYSLFAIGVSYIMGYEMPMNFNKPFLAKNIKDFWNRWHMTLSFWFRDFVAMRVAKWIMVKGWSRNMVLIANVGYLTSMGLMGFWHGLTWYYIVYGFYHAGLLIAYDAWLRFKKKRKWKIPDNRWARALSIVITFNLVFIGFLIFSGIPNYAIMHALHMRMQLPNF</sequence>
<dbReference type="InterPro" id="IPR024024">
    <property type="entry name" value="DltB"/>
</dbReference>
<evidence type="ECO:0000256" key="1">
    <source>
        <dbReference type="ARBA" id="ARBA00004651"/>
    </source>
</evidence>
<comment type="caution">
    <text evidence="11">The sequence shown here is derived from an EMBL/GenBank/DDBJ whole genome shotgun (WGS) entry which is preliminary data.</text>
</comment>
<keyword evidence="12" id="KW-1185">Reference proteome</keyword>
<dbReference type="PIRSF" id="PIRSF016636">
    <property type="entry name" value="AlgI_DltB"/>
    <property type="match status" value="1"/>
</dbReference>
<feature type="transmembrane region" description="Helical" evidence="10">
    <location>
        <begin position="78"/>
        <end position="98"/>
    </location>
</feature>
<feature type="transmembrane region" description="Helical" evidence="10">
    <location>
        <begin position="7"/>
        <end position="27"/>
    </location>
</feature>
<comment type="pathway">
    <text evidence="9">Cell wall biogenesis; lipoteichoic acid biosynthesis.</text>
</comment>
<comment type="subcellular location">
    <subcellularLocation>
        <location evidence="1">Cell membrane</location>
        <topology evidence="1">Multi-pass membrane protein</topology>
    </subcellularLocation>
</comment>
<name>A0ABV9JIM5_9LACT</name>
<feature type="transmembrane region" description="Helical" evidence="10">
    <location>
        <begin position="33"/>
        <end position="66"/>
    </location>
</feature>
<gene>
    <name evidence="11" type="primary">dltB</name>
    <name evidence="11" type="ORF">ACFO26_10420</name>
</gene>
<evidence type="ECO:0000256" key="7">
    <source>
        <dbReference type="ARBA" id="ARBA00023136"/>
    </source>
</evidence>
<feature type="transmembrane region" description="Helical" evidence="10">
    <location>
        <begin position="303"/>
        <end position="321"/>
    </location>
</feature>
<evidence type="ECO:0000256" key="10">
    <source>
        <dbReference type="SAM" id="Phobius"/>
    </source>
</evidence>
<keyword evidence="5 10" id="KW-0812">Transmembrane</keyword>
<dbReference type="InterPro" id="IPR051085">
    <property type="entry name" value="MB_O-acyltransferase"/>
</dbReference>
<feature type="transmembrane region" description="Helical" evidence="10">
    <location>
        <begin position="209"/>
        <end position="227"/>
    </location>
</feature>
<proteinExistence type="inferred from homology"/>
<feature type="transmembrane region" description="Helical" evidence="10">
    <location>
        <begin position="110"/>
        <end position="128"/>
    </location>
</feature>
<comment type="similarity">
    <text evidence="2 9">Belongs to the membrane-bound acyltransferase family.</text>
</comment>
<evidence type="ECO:0000256" key="6">
    <source>
        <dbReference type="ARBA" id="ARBA00022989"/>
    </source>
</evidence>
<comment type="function">
    <text evidence="9">O-acyltransferase that catalyzes D-alanylation of both teichoic acid and lipoteichoic acid (LTA). D-alanylation of LTA plays an important role in modulating the properties of the cell wall in Gram-positive bacteria, influencing the net charge of the cell wall. Catalyzes D-alanylation from DltC carrier protein.</text>
</comment>
<accession>A0ABV9JIM5</accession>
<evidence type="ECO:0000256" key="8">
    <source>
        <dbReference type="ARBA" id="ARBA00023315"/>
    </source>
</evidence>